<protein>
    <submittedName>
        <fullName evidence="2">Unannotated protein</fullName>
    </submittedName>
</protein>
<keyword evidence="1" id="KW-0472">Membrane</keyword>
<accession>A0A6J5ZG84</accession>
<keyword evidence="1" id="KW-0812">Transmembrane</keyword>
<keyword evidence="1" id="KW-1133">Transmembrane helix</keyword>
<name>A0A6J5ZG84_9ZZZZ</name>
<evidence type="ECO:0000313" key="2">
    <source>
        <dbReference type="EMBL" id="CAB4341595.1"/>
    </source>
</evidence>
<dbReference type="AlphaFoldDB" id="A0A6J5ZG84"/>
<sequence>MRITLLIVVFLFLLAFFAGTVMTIAREGINVLSVLSLLLIGLMAIGIFGALAEGADRDE</sequence>
<dbReference type="EMBL" id="CAESAN010000040">
    <property type="protein sequence ID" value="CAB4341595.1"/>
    <property type="molecule type" value="Genomic_DNA"/>
</dbReference>
<evidence type="ECO:0000256" key="1">
    <source>
        <dbReference type="SAM" id="Phobius"/>
    </source>
</evidence>
<organism evidence="2">
    <name type="scientific">freshwater metagenome</name>
    <dbReference type="NCBI Taxonomy" id="449393"/>
    <lineage>
        <taxon>unclassified sequences</taxon>
        <taxon>metagenomes</taxon>
        <taxon>ecological metagenomes</taxon>
    </lineage>
</organism>
<gene>
    <name evidence="2" type="ORF">UFOPK3547_00623</name>
</gene>
<reference evidence="2" key="1">
    <citation type="submission" date="2020-05" db="EMBL/GenBank/DDBJ databases">
        <authorList>
            <person name="Chiriac C."/>
            <person name="Salcher M."/>
            <person name="Ghai R."/>
            <person name="Kavagutti S V."/>
        </authorList>
    </citation>
    <scope>NUCLEOTIDE SEQUENCE</scope>
</reference>
<proteinExistence type="predicted"/>
<feature type="transmembrane region" description="Helical" evidence="1">
    <location>
        <begin position="28"/>
        <end position="52"/>
    </location>
</feature>